<organism evidence="2 5">
    <name type="scientific">Rotaria magnacalcarata</name>
    <dbReference type="NCBI Taxonomy" id="392030"/>
    <lineage>
        <taxon>Eukaryota</taxon>
        <taxon>Metazoa</taxon>
        <taxon>Spiralia</taxon>
        <taxon>Gnathifera</taxon>
        <taxon>Rotifera</taxon>
        <taxon>Eurotatoria</taxon>
        <taxon>Bdelloidea</taxon>
        <taxon>Philodinida</taxon>
        <taxon>Philodinidae</taxon>
        <taxon>Rotaria</taxon>
    </lineage>
</organism>
<dbReference type="EMBL" id="CAJOBJ010203568">
    <property type="protein sequence ID" value="CAF4990255.1"/>
    <property type="molecule type" value="Genomic_DNA"/>
</dbReference>
<evidence type="ECO:0000313" key="3">
    <source>
        <dbReference type="EMBL" id="CAF4877546.1"/>
    </source>
</evidence>
<evidence type="ECO:0000313" key="1">
    <source>
        <dbReference type="EMBL" id="CAF4640849.1"/>
    </source>
</evidence>
<dbReference type="EMBL" id="CAJOBH010106694">
    <property type="protein sequence ID" value="CAF4640849.1"/>
    <property type="molecule type" value="Genomic_DNA"/>
</dbReference>
<dbReference type="EMBL" id="CAJOBJ010169561">
    <property type="protein sequence ID" value="CAF4877546.1"/>
    <property type="molecule type" value="Genomic_DNA"/>
</dbReference>
<evidence type="ECO:0000313" key="4">
    <source>
        <dbReference type="EMBL" id="CAF4990255.1"/>
    </source>
</evidence>
<dbReference type="Proteomes" id="UP000681720">
    <property type="component" value="Unassembled WGS sequence"/>
</dbReference>
<dbReference type="EMBL" id="CAJOBH010132626">
    <property type="protein sequence ID" value="CAF4765620.1"/>
    <property type="molecule type" value="Genomic_DNA"/>
</dbReference>
<comment type="caution">
    <text evidence="2">The sequence shown here is derived from an EMBL/GenBank/DDBJ whole genome shotgun (WGS) entry which is preliminary data.</text>
</comment>
<name>A0A8S3ATX4_9BILA</name>
<evidence type="ECO:0000313" key="5">
    <source>
        <dbReference type="Proteomes" id="UP000681967"/>
    </source>
</evidence>
<dbReference type="AlphaFoldDB" id="A0A8S3ATX4"/>
<reference evidence="2" key="1">
    <citation type="submission" date="2021-02" db="EMBL/GenBank/DDBJ databases">
        <authorList>
            <person name="Nowell W R."/>
        </authorList>
    </citation>
    <scope>NUCLEOTIDE SEQUENCE</scope>
</reference>
<sequence>MDGAVYEWEVATSKRLHEAVLKACGYTGLGLSADSKIVYAVGTDRKIKEIVDAQ</sequence>
<accession>A0A8S3ATX4</accession>
<gene>
    <name evidence="1" type="ORF">BYL167_LOCUS41764</name>
    <name evidence="2" type="ORF">BYL167_LOCUS46697</name>
    <name evidence="3" type="ORF">GIL414_LOCUS50696</name>
    <name evidence="4" type="ORF">GIL414_LOCUS56579</name>
</gene>
<feature type="non-terminal residue" evidence="2">
    <location>
        <position position="54"/>
    </location>
</feature>
<dbReference type="Proteomes" id="UP000681967">
    <property type="component" value="Unassembled WGS sequence"/>
</dbReference>
<protein>
    <submittedName>
        <fullName evidence="2">Uncharacterized protein</fullName>
    </submittedName>
</protein>
<evidence type="ECO:0000313" key="2">
    <source>
        <dbReference type="EMBL" id="CAF4765620.1"/>
    </source>
</evidence>
<proteinExistence type="predicted"/>